<gene>
    <name evidence="1" type="ORF">F511_43229</name>
</gene>
<reference evidence="1 2" key="1">
    <citation type="journal article" date="2015" name="Proc. Natl. Acad. Sci. U.S.A.">
        <title>The resurrection genome of Boea hygrometrica: A blueprint for survival of dehydration.</title>
        <authorList>
            <person name="Xiao L."/>
            <person name="Yang G."/>
            <person name="Zhang L."/>
            <person name="Yang X."/>
            <person name="Zhao S."/>
            <person name="Ji Z."/>
            <person name="Zhou Q."/>
            <person name="Hu M."/>
            <person name="Wang Y."/>
            <person name="Chen M."/>
            <person name="Xu Y."/>
            <person name="Jin H."/>
            <person name="Xiao X."/>
            <person name="Hu G."/>
            <person name="Bao F."/>
            <person name="Hu Y."/>
            <person name="Wan P."/>
            <person name="Li L."/>
            <person name="Deng X."/>
            <person name="Kuang T."/>
            <person name="Xiang C."/>
            <person name="Zhu J.K."/>
            <person name="Oliver M.J."/>
            <person name="He Y."/>
        </authorList>
    </citation>
    <scope>NUCLEOTIDE SEQUENCE [LARGE SCALE GENOMIC DNA]</scope>
    <source>
        <strain evidence="2">cv. XS01</strain>
    </source>
</reference>
<evidence type="ECO:0000313" key="2">
    <source>
        <dbReference type="Proteomes" id="UP000250235"/>
    </source>
</evidence>
<protein>
    <submittedName>
        <fullName evidence="1">Plasma membrane ATPase 1-like</fullName>
    </submittedName>
</protein>
<keyword evidence="2" id="KW-1185">Reference proteome</keyword>
<dbReference type="AlphaFoldDB" id="A0A2Z7A246"/>
<dbReference type="Proteomes" id="UP000250235">
    <property type="component" value="Unassembled WGS sequence"/>
</dbReference>
<organism evidence="1 2">
    <name type="scientific">Dorcoceras hygrometricum</name>
    <dbReference type="NCBI Taxonomy" id="472368"/>
    <lineage>
        <taxon>Eukaryota</taxon>
        <taxon>Viridiplantae</taxon>
        <taxon>Streptophyta</taxon>
        <taxon>Embryophyta</taxon>
        <taxon>Tracheophyta</taxon>
        <taxon>Spermatophyta</taxon>
        <taxon>Magnoliopsida</taxon>
        <taxon>eudicotyledons</taxon>
        <taxon>Gunneridae</taxon>
        <taxon>Pentapetalae</taxon>
        <taxon>asterids</taxon>
        <taxon>lamiids</taxon>
        <taxon>Lamiales</taxon>
        <taxon>Gesneriaceae</taxon>
        <taxon>Didymocarpoideae</taxon>
        <taxon>Trichosporeae</taxon>
        <taxon>Loxocarpinae</taxon>
        <taxon>Dorcoceras</taxon>
    </lineage>
</organism>
<accession>A0A2Z7A246</accession>
<evidence type="ECO:0000313" key="1">
    <source>
        <dbReference type="EMBL" id="KZV15557.1"/>
    </source>
</evidence>
<proteinExistence type="predicted"/>
<dbReference type="EMBL" id="KV019834">
    <property type="protein sequence ID" value="KZV15557.1"/>
    <property type="molecule type" value="Genomic_DNA"/>
</dbReference>
<sequence length="224" mass="25006">MRIRPPEFETSICNAKYHVSLASHFDSFADSLGAAGLGETPIARSVLGKCFYLVTLAMSLFDLQDVRIAIGSIATLDLPMVVDLIGIYGLKGPYFTLTTNNWFLQALSVIPRGSWGDVARRSYHDPMGKSGIVIPEPQWDQLLTALTQLLLHQNAIVSISYSALLLNPRQRCYHQLFSQRYANNQLLIANTYIKTTTYNFPAMQNALSGQQQCVRQQLQHPTKA</sequence>
<name>A0A2Z7A246_9LAMI</name>